<dbReference type="Pfam" id="PF04607">
    <property type="entry name" value="RelA_SpoT"/>
    <property type="match status" value="1"/>
</dbReference>
<accession>A0A517SLV6</accession>
<protein>
    <submittedName>
        <fullName evidence="2">GTP pyrophosphokinase YjbM</fullName>
        <ecNumber evidence="2">2.7.6.5</ecNumber>
    </submittedName>
</protein>
<dbReference type="KEGG" id="ccos:Pan44_51690"/>
<keyword evidence="2" id="KW-0808">Transferase</keyword>
<dbReference type="GO" id="GO:0016301">
    <property type="term" value="F:kinase activity"/>
    <property type="evidence" value="ECO:0007669"/>
    <property type="project" value="UniProtKB-KW"/>
</dbReference>
<reference evidence="2 3" key="1">
    <citation type="submission" date="2019-02" db="EMBL/GenBank/DDBJ databases">
        <title>Deep-cultivation of Planctomycetes and their phenomic and genomic characterization uncovers novel biology.</title>
        <authorList>
            <person name="Wiegand S."/>
            <person name="Jogler M."/>
            <person name="Boedeker C."/>
            <person name="Pinto D."/>
            <person name="Vollmers J."/>
            <person name="Rivas-Marin E."/>
            <person name="Kohn T."/>
            <person name="Peeters S.H."/>
            <person name="Heuer A."/>
            <person name="Rast P."/>
            <person name="Oberbeckmann S."/>
            <person name="Bunk B."/>
            <person name="Jeske O."/>
            <person name="Meyerdierks A."/>
            <person name="Storesund J.E."/>
            <person name="Kallscheuer N."/>
            <person name="Luecker S."/>
            <person name="Lage O.M."/>
            <person name="Pohl T."/>
            <person name="Merkel B.J."/>
            <person name="Hornburger P."/>
            <person name="Mueller R.-W."/>
            <person name="Bruemmer F."/>
            <person name="Labrenz M."/>
            <person name="Spormann A.M."/>
            <person name="Op den Camp H."/>
            <person name="Overmann J."/>
            <person name="Amann R."/>
            <person name="Jetten M.S.M."/>
            <person name="Mascher T."/>
            <person name="Medema M.H."/>
            <person name="Devos D.P."/>
            <person name="Kaster A.-K."/>
            <person name="Ovreas L."/>
            <person name="Rohde M."/>
            <person name="Galperin M.Y."/>
            <person name="Jogler C."/>
        </authorList>
    </citation>
    <scope>NUCLEOTIDE SEQUENCE [LARGE SCALE GENOMIC DNA]</scope>
    <source>
        <strain evidence="2 3">Pan44</strain>
    </source>
</reference>
<dbReference type="SUPFAM" id="SSF81301">
    <property type="entry name" value="Nucleotidyltransferase"/>
    <property type="match status" value="1"/>
</dbReference>
<dbReference type="OrthoDB" id="9801824at2"/>
<sequence length="203" mass="23689">MSDIRAEYQQRHDRILVPLATRLRDHIQEFVKDVPRIDRIAARAKSVDRFVAKAEKLTDNGARKYSDPLSQIQDQIGARIILFYLNDVEKMVTLVNQYFTSIEEKEIVPDEDSKFGYVGRHFILFFPSELFDQQLPKDDAPEFFELQVKTLFQHAWAESNHDLAYKPDRSLTAEELRYVAFTAAQSWGADRIMNELFIKTVNS</sequence>
<dbReference type="EC" id="2.7.6.5" evidence="2"/>
<proteinExistence type="predicted"/>
<name>A0A517SLV6_9PLAN</name>
<dbReference type="GO" id="GO:0008728">
    <property type="term" value="F:GTP diphosphokinase activity"/>
    <property type="evidence" value="ECO:0007669"/>
    <property type="project" value="UniProtKB-EC"/>
</dbReference>
<dbReference type="PANTHER" id="PTHR41773:SF1">
    <property type="entry name" value="RELA_SPOT DOMAIN-CONTAINING PROTEIN"/>
    <property type="match status" value="1"/>
</dbReference>
<organism evidence="2 3">
    <name type="scientific">Caulifigura coniformis</name>
    <dbReference type="NCBI Taxonomy" id="2527983"/>
    <lineage>
        <taxon>Bacteria</taxon>
        <taxon>Pseudomonadati</taxon>
        <taxon>Planctomycetota</taxon>
        <taxon>Planctomycetia</taxon>
        <taxon>Planctomycetales</taxon>
        <taxon>Planctomycetaceae</taxon>
        <taxon>Caulifigura</taxon>
    </lineage>
</organism>
<feature type="domain" description="RelA/SpoT" evidence="1">
    <location>
        <begin position="42"/>
        <end position="171"/>
    </location>
</feature>
<dbReference type="InterPro" id="IPR007685">
    <property type="entry name" value="RelA_SpoT"/>
</dbReference>
<gene>
    <name evidence="2" type="primary">yjbM</name>
    <name evidence="2" type="ORF">Pan44_51690</name>
</gene>
<evidence type="ECO:0000313" key="3">
    <source>
        <dbReference type="Proteomes" id="UP000315700"/>
    </source>
</evidence>
<dbReference type="RefSeq" id="WP_145034490.1">
    <property type="nucleotide sequence ID" value="NZ_CP036271.1"/>
</dbReference>
<evidence type="ECO:0000313" key="2">
    <source>
        <dbReference type="EMBL" id="QDT57103.1"/>
    </source>
</evidence>
<evidence type="ECO:0000259" key="1">
    <source>
        <dbReference type="SMART" id="SM00954"/>
    </source>
</evidence>
<dbReference type="GO" id="GO:0015969">
    <property type="term" value="P:guanosine tetraphosphate metabolic process"/>
    <property type="evidence" value="ECO:0007669"/>
    <property type="project" value="InterPro"/>
</dbReference>
<dbReference type="SMART" id="SM00954">
    <property type="entry name" value="RelA_SpoT"/>
    <property type="match status" value="1"/>
</dbReference>
<dbReference type="AlphaFoldDB" id="A0A517SLV6"/>
<dbReference type="PANTHER" id="PTHR41773">
    <property type="entry name" value="GTP PYROPHOSPHATASE-RELATED"/>
    <property type="match status" value="1"/>
</dbReference>
<dbReference type="EMBL" id="CP036271">
    <property type="protein sequence ID" value="QDT57103.1"/>
    <property type="molecule type" value="Genomic_DNA"/>
</dbReference>
<dbReference type="Proteomes" id="UP000315700">
    <property type="component" value="Chromosome"/>
</dbReference>
<dbReference type="InterPro" id="IPR043519">
    <property type="entry name" value="NT_sf"/>
</dbReference>
<dbReference type="InParanoid" id="A0A517SLV6"/>
<dbReference type="CDD" id="cd05399">
    <property type="entry name" value="NT_Rel-Spo_like"/>
    <property type="match status" value="1"/>
</dbReference>
<keyword evidence="2" id="KW-0418">Kinase</keyword>
<dbReference type="Gene3D" id="3.30.460.10">
    <property type="entry name" value="Beta Polymerase, domain 2"/>
    <property type="match status" value="1"/>
</dbReference>
<keyword evidence="3" id="KW-1185">Reference proteome</keyword>